<reference evidence="2" key="1">
    <citation type="journal article" date="2023" name="Front. Microbiol.">
        <title>Ralstonia chuxiongensis sp. nov., Ralstonia mojiangensis sp. nov., and Ralstonia soli sp. nov., isolated from tobacco fields, are three novel species in the family Burkholderiaceae.</title>
        <authorList>
            <person name="Lu C.H."/>
            <person name="Zhang Y.Y."/>
            <person name="Jiang N."/>
            <person name="Chen W."/>
            <person name="Shao X."/>
            <person name="Zhao Z.M."/>
            <person name="Lu W.L."/>
            <person name="Hu X."/>
            <person name="Xi Y.X."/>
            <person name="Zou S.Y."/>
            <person name="Wei Q.J."/>
            <person name="Lin Z.L."/>
            <person name="Gong L."/>
            <person name="Gai X.T."/>
            <person name="Zhang L.Q."/>
            <person name="Li J.Y."/>
            <person name="Jin Y."/>
            <person name="Xia Z.Y."/>
        </authorList>
    </citation>
    <scope>NUCLEOTIDE SEQUENCE [LARGE SCALE GENOMIC DNA]</scope>
    <source>
        <strain evidence="2">21YRMH01-3</strain>
    </source>
</reference>
<protein>
    <submittedName>
        <fullName evidence="1">Uncharacterized protein</fullName>
    </submittedName>
</protein>
<keyword evidence="2" id="KW-1185">Reference proteome</keyword>
<dbReference type="Proteomes" id="UP001162793">
    <property type="component" value="Unassembled WGS sequence"/>
</dbReference>
<name>A0AA41WUR8_9RALS</name>
<dbReference type="AlphaFoldDB" id="A0AA41WUR8"/>
<organism evidence="1 2">
    <name type="scientific">Ralstonia chuxiongensis</name>
    <dbReference type="NCBI Taxonomy" id="2957504"/>
    <lineage>
        <taxon>Bacteria</taxon>
        <taxon>Pseudomonadati</taxon>
        <taxon>Pseudomonadota</taxon>
        <taxon>Betaproteobacteria</taxon>
        <taxon>Burkholderiales</taxon>
        <taxon>Burkholderiaceae</taxon>
        <taxon>Ralstonia</taxon>
    </lineage>
</organism>
<evidence type="ECO:0000313" key="1">
    <source>
        <dbReference type="EMBL" id="MCP1173647.1"/>
    </source>
</evidence>
<dbReference type="RefSeq" id="WP_253538163.1">
    <property type="nucleotide sequence ID" value="NZ_JAMYWC010000004.1"/>
</dbReference>
<dbReference type="EMBL" id="JAMYWC010000004">
    <property type="protein sequence ID" value="MCP1173647.1"/>
    <property type="molecule type" value="Genomic_DNA"/>
</dbReference>
<comment type="caution">
    <text evidence="1">The sequence shown here is derived from an EMBL/GenBank/DDBJ whole genome shotgun (WGS) entry which is preliminary data.</text>
</comment>
<sequence length="756" mass="84179">MIPTRVGKLKFIVEEMQLAFHLAMHVTDPFVARTLARHILVRAENFIEHARGLRKPLKNAGHDIRDFHKTKEAYASAFEEYFQVARHKLGAHVQDFDFGKRIELWNEIEIVKIGYFVDGALQIYRSLAALSLPGYVTYAEPTELTDPSVLESLGQFQQAINNGSGIEMGTDPLAMTRNNTSAVLNMTPVHQRAGQLALIRRWIAMQREILRWMGPQIRIARILKARIVTDLVSFCDCLVTRTVPPGALQEMEGLDKLIVASGQSSATIDNFVAASNFQAELQVARTIRDKIGAHLEISDSYTLAGLSTDLDTYDLVEGLNFYGRVGAAFTKTCHSILFLRLYAADGQRLHGVSAAMAPAAPYAGNSIEGPPAPPTPLPIDDVESYRTNLARWLDSNDERRAEASHFFGQAFLGSQVIETLDEVERFGAGQRSPESEFRKAHGFLLSTLVNGISDFDFQGVLELVLSCRNGSPYPLAELLVRYGSDASEFRQWWICSALGEIGSAPHATVSQFLETRTYSRNWPIRFQATLARFKTFVKAEGTFRLNHKGQTRVDYDTFVGSLTTSMTEFEQFVCVLAFASILSGPRVGSLSSPFHGNYAELQKKIEALIVPLLKDDSDKGSKRTTLHDLIQTNDYVGVCVLVAIELGDQHPWHTVLVDCCCNGSIADAGHDQAARHLAMCFLLRKEHHLAYEIVEGIASRSPDWVDIQVLAAEILGETPEAEEQAKQRISSIRRTYKLTSDLDARLCAIETEIEKR</sequence>
<evidence type="ECO:0000313" key="2">
    <source>
        <dbReference type="Proteomes" id="UP001162793"/>
    </source>
</evidence>
<accession>A0AA41WUR8</accession>
<gene>
    <name evidence="1" type="ORF">NKG59_14890</name>
</gene>
<proteinExistence type="predicted"/>